<dbReference type="Proteomes" id="UP001422759">
    <property type="component" value="Unassembled WGS sequence"/>
</dbReference>
<evidence type="ECO:0000256" key="5">
    <source>
        <dbReference type="PROSITE-ProRule" id="PRU10141"/>
    </source>
</evidence>
<evidence type="ECO:0000259" key="7">
    <source>
        <dbReference type="PROSITE" id="PS50011"/>
    </source>
</evidence>
<evidence type="ECO:0000313" key="9">
    <source>
        <dbReference type="Proteomes" id="UP001422759"/>
    </source>
</evidence>
<name>A0ABP5KIB1_9ACTN</name>
<evidence type="ECO:0000256" key="4">
    <source>
        <dbReference type="ARBA" id="ARBA00022840"/>
    </source>
</evidence>
<dbReference type="PANTHER" id="PTHR43289:SF34">
    <property type="entry name" value="SERINE_THREONINE-PROTEIN KINASE YBDM-RELATED"/>
    <property type="match status" value="1"/>
</dbReference>
<evidence type="ECO:0000313" key="8">
    <source>
        <dbReference type="EMBL" id="GAA2132908.1"/>
    </source>
</evidence>
<evidence type="ECO:0000256" key="1">
    <source>
        <dbReference type="ARBA" id="ARBA00022679"/>
    </source>
</evidence>
<dbReference type="PROSITE" id="PS00107">
    <property type="entry name" value="PROTEIN_KINASE_ATP"/>
    <property type="match status" value="1"/>
</dbReference>
<dbReference type="PANTHER" id="PTHR43289">
    <property type="entry name" value="MITOGEN-ACTIVATED PROTEIN KINASE KINASE KINASE 20-RELATED"/>
    <property type="match status" value="1"/>
</dbReference>
<keyword evidence="4 5" id="KW-0067">ATP-binding</keyword>
<sequence length="527" mass="54918">MSAPRPSSTPLPPPFQALSADDPHEVGGYRLCARLGAGGMGRVYLSYTPGGRPVALKVVRPELADDVEFRHRFAQEVASARRIHGLYTAQVVDSGADAATPWLATAYVPGPSLQQVVHRYGPLPERAVLLLMAGIAEALQAIHGVGVVHRDLKPANVLIAADGPRVIDFGIARAADAAALTGTGVHIGSPAFMAPEQALGRPATAATDVFALGALAVYVAGGNPPFGEGPESTSLYRAVHEEPDLGRVPAGLHRLLLRCLAKEPADRPTTAQVIEAARAHPAIGGQLRFAEDWLPQQVGHEITRRAELPTAPAHLPTVLATLPGIGIPEQRTMALGHPAQAAEAPEAPEAPETPTVAVPRAGRRRVRTALIAATALLVGAAGAFALLDPFGDGDSGAATLDAASYSSAYSGTELTSPDHTYEFDLKAGQVVPQETAAWYLARSATEFIVPEDSDAYLAPDGPLALADCIQGLGSRPVTSLPFSALADGQAFCLRSRSGHDVAVVRVLSTAADDGPVAISLDYYRHDG</sequence>
<feature type="region of interest" description="Disordered" evidence="6">
    <location>
        <begin position="1"/>
        <end position="22"/>
    </location>
</feature>
<dbReference type="PROSITE" id="PS50011">
    <property type="entry name" value="PROTEIN_KINASE_DOM"/>
    <property type="match status" value="1"/>
</dbReference>
<protein>
    <recommendedName>
        <fullName evidence="7">Protein kinase domain-containing protein</fullName>
    </recommendedName>
</protein>
<dbReference type="PROSITE" id="PS00108">
    <property type="entry name" value="PROTEIN_KINASE_ST"/>
    <property type="match status" value="1"/>
</dbReference>
<evidence type="ECO:0000256" key="2">
    <source>
        <dbReference type="ARBA" id="ARBA00022741"/>
    </source>
</evidence>
<gene>
    <name evidence="8" type="ORF">GCM10009760_08440</name>
</gene>
<dbReference type="CDD" id="cd14014">
    <property type="entry name" value="STKc_PknB_like"/>
    <property type="match status" value="1"/>
</dbReference>
<dbReference type="InterPro" id="IPR017441">
    <property type="entry name" value="Protein_kinase_ATP_BS"/>
</dbReference>
<keyword evidence="9" id="KW-1185">Reference proteome</keyword>
<feature type="domain" description="Protein kinase" evidence="7">
    <location>
        <begin position="29"/>
        <end position="283"/>
    </location>
</feature>
<evidence type="ECO:0000256" key="3">
    <source>
        <dbReference type="ARBA" id="ARBA00022777"/>
    </source>
</evidence>
<dbReference type="InterPro" id="IPR011009">
    <property type="entry name" value="Kinase-like_dom_sf"/>
</dbReference>
<keyword evidence="2 5" id="KW-0547">Nucleotide-binding</keyword>
<dbReference type="SMART" id="SM00220">
    <property type="entry name" value="S_TKc"/>
    <property type="match status" value="1"/>
</dbReference>
<dbReference type="EMBL" id="BAAANT010000003">
    <property type="protein sequence ID" value="GAA2132908.1"/>
    <property type="molecule type" value="Genomic_DNA"/>
</dbReference>
<keyword evidence="1" id="KW-0808">Transferase</keyword>
<reference evidence="9" key="1">
    <citation type="journal article" date="2019" name="Int. J. Syst. Evol. Microbiol.">
        <title>The Global Catalogue of Microorganisms (GCM) 10K type strain sequencing project: providing services to taxonomists for standard genome sequencing and annotation.</title>
        <authorList>
            <consortium name="The Broad Institute Genomics Platform"/>
            <consortium name="The Broad Institute Genome Sequencing Center for Infectious Disease"/>
            <person name="Wu L."/>
            <person name="Ma J."/>
        </authorList>
    </citation>
    <scope>NUCLEOTIDE SEQUENCE [LARGE SCALE GENOMIC DNA]</scope>
    <source>
        <strain evidence="9">JCM 14560</strain>
    </source>
</reference>
<dbReference type="RefSeq" id="WP_344460810.1">
    <property type="nucleotide sequence ID" value="NZ_BAAANT010000003.1"/>
</dbReference>
<accession>A0ABP5KIB1</accession>
<dbReference type="Gene3D" id="3.30.200.20">
    <property type="entry name" value="Phosphorylase Kinase, domain 1"/>
    <property type="match status" value="1"/>
</dbReference>
<dbReference type="InterPro" id="IPR008271">
    <property type="entry name" value="Ser/Thr_kinase_AS"/>
</dbReference>
<organism evidence="8 9">
    <name type="scientific">Kitasatospora kazusensis</name>
    <dbReference type="NCBI Taxonomy" id="407974"/>
    <lineage>
        <taxon>Bacteria</taxon>
        <taxon>Bacillati</taxon>
        <taxon>Actinomycetota</taxon>
        <taxon>Actinomycetes</taxon>
        <taxon>Kitasatosporales</taxon>
        <taxon>Streptomycetaceae</taxon>
        <taxon>Kitasatospora</taxon>
    </lineage>
</organism>
<evidence type="ECO:0000256" key="6">
    <source>
        <dbReference type="SAM" id="MobiDB-lite"/>
    </source>
</evidence>
<dbReference type="SUPFAM" id="SSF56112">
    <property type="entry name" value="Protein kinase-like (PK-like)"/>
    <property type="match status" value="1"/>
</dbReference>
<feature type="binding site" evidence="5">
    <location>
        <position position="57"/>
    </location>
    <ligand>
        <name>ATP</name>
        <dbReference type="ChEBI" id="CHEBI:30616"/>
    </ligand>
</feature>
<dbReference type="InterPro" id="IPR000719">
    <property type="entry name" value="Prot_kinase_dom"/>
</dbReference>
<dbReference type="Pfam" id="PF00069">
    <property type="entry name" value="Pkinase"/>
    <property type="match status" value="1"/>
</dbReference>
<comment type="caution">
    <text evidence="8">The sequence shown here is derived from an EMBL/GenBank/DDBJ whole genome shotgun (WGS) entry which is preliminary data.</text>
</comment>
<proteinExistence type="predicted"/>
<dbReference type="Gene3D" id="1.10.510.10">
    <property type="entry name" value="Transferase(Phosphotransferase) domain 1"/>
    <property type="match status" value="1"/>
</dbReference>
<keyword evidence="3" id="KW-0418">Kinase</keyword>